<keyword evidence="2" id="KW-1185">Reference proteome</keyword>
<dbReference type="EMBL" id="JBDFQZ010000007">
    <property type="protein sequence ID" value="KAK9705493.1"/>
    <property type="molecule type" value="Genomic_DNA"/>
</dbReference>
<sequence>MDQHVLNFRCLILNLDITRWKPSFRSESDIGAMIRKISKPASRFVDVVGGSYADSSKLSTITLKRKASTDPKSILLPEKVMGNEKAAADYLKGLHKRLCKGKLLVKGETTRAKQFKITVTDEDDYVSSAESAESFVGVAGVDRNQPPPQP</sequence>
<comment type="caution">
    <text evidence="1">The sequence shown here is derived from an EMBL/GenBank/DDBJ whole genome shotgun (WGS) entry which is preliminary data.</text>
</comment>
<organism evidence="1 2">
    <name type="scientific">Saponaria officinalis</name>
    <name type="common">Common soapwort</name>
    <name type="synonym">Lychnis saponaria</name>
    <dbReference type="NCBI Taxonomy" id="3572"/>
    <lineage>
        <taxon>Eukaryota</taxon>
        <taxon>Viridiplantae</taxon>
        <taxon>Streptophyta</taxon>
        <taxon>Embryophyta</taxon>
        <taxon>Tracheophyta</taxon>
        <taxon>Spermatophyta</taxon>
        <taxon>Magnoliopsida</taxon>
        <taxon>eudicotyledons</taxon>
        <taxon>Gunneridae</taxon>
        <taxon>Pentapetalae</taxon>
        <taxon>Caryophyllales</taxon>
        <taxon>Caryophyllaceae</taxon>
        <taxon>Caryophylleae</taxon>
        <taxon>Saponaria</taxon>
    </lineage>
</organism>
<accession>A0AAW1JRB8</accession>
<evidence type="ECO:0000313" key="2">
    <source>
        <dbReference type="Proteomes" id="UP001443914"/>
    </source>
</evidence>
<dbReference type="AlphaFoldDB" id="A0AAW1JRB8"/>
<proteinExistence type="predicted"/>
<gene>
    <name evidence="1" type="ORF">RND81_07G061100</name>
</gene>
<reference evidence="1" key="1">
    <citation type="submission" date="2024-03" db="EMBL/GenBank/DDBJ databases">
        <title>WGS assembly of Saponaria officinalis var. Norfolk2.</title>
        <authorList>
            <person name="Jenkins J."/>
            <person name="Shu S."/>
            <person name="Grimwood J."/>
            <person name="Barry K."/>
            <person name="Goodstein D."/>
            <person name="Schmutz J."/>
            <person name="Leebens-Mack J."/>
            <person name="Osbourn A."/>
        </authorList>
    </citation>
    <scope>NUCLEOTIDE SEQUENCE [LARGE SCALE GENOMIC DNA]</scope>
    <source>
        <strain evidence="1">JIC</strain>
    </source>
</reference>
<name>A0AAW1JRB8_SAPOF</name>
<protein>
    <submittedName>
        <fullName evidence="1">Uncharacterized protein</fullName>
    </submittedName>
</protein>
<dbReference type="Proteomes" id="UP001443914">
    <property type="component" value="Unassembled WGS sequence"/>
</dbReference>
<evidence type="ECO:0000313" key="1">
    <source>
        <dbReference type="EMBL" id="KAK9705493.1"/>
    </source>
</evidence>